<sequence>MADIPFSHQTRPVRDCGPPKPRGVFDDIILHTPLNKQTVTSRSIQTGTFRQRDIKSPVRRIDARLDQVERNRENLLFASPSNTPYSCQSARTTFSPPTSRRLTTRHDYTPYNYSTEWISHPSEDTSMAAPPSETFKTSYLATPVSDLDKSNKIKSNEQKYNYLRGNQEHYLDFISTIDNKLKTQDANTIRSHRNQESDYFKSLDERQQHEHIYIFK</sequence>
<protein>
    <submittedName>
        <fullName evidence="2">Uncharacterized protein</fullName>
    </submittedName>
</protein>
<evidence type="ECO:0000313" key="2">
    <source>
        <dbReference type="EMBL" id="KAK8896219.1"/>
    </source>
</evidence>
<evidence type="ECO:0000313" key="3">
    <source>
        <dbReference type="Proteomes" id="UP001470230"/>
    </source>
</evidence>
<proteinExistence type="predicted"/>
<keyword evidence="3" id="KW-1185">Reference proteome</keyword>
<gene>
    <name evidence="2" type="ORF">M9Y10_014114</name>
</gene>
<organism evidence="2 3">
    <name type="scientific">Tritrichomonas musculus</name>
    <dbReference type="NCBI Taxonomy" id="1915356"/>
    <lineage>
        <taxon>Eukaryota</taxon>
        <taxon>Metamonada</taxon>
        <taxon>Parabasalia</taxon>
        <taxon>Tritrichomonadida</taxon>
        <taxon>Tritrichomonadidae</taxon>
        <taxon>Tritrichomonas</taxon>
    </lineage>
</organism>
<feature type="region of interest" description="Disordered" evidence="1">
    <location>
        <begin position="79"/>
        <end position="105"/>
    </location>
</feature>
<reference evidence="2 3" key="1">
    <citation type="submission" date="2024-04" db="EMBL/GenBank/DDBJ databases">
        <title>Tritrichomonas musculus Genome.</title>
        <authorList>
            <person name="Alves-Ferreira E."/>
            <person name="Grigg M."/>
            <person name="Lorenzi H."/>
            <person name="Galac M."/>
        </authorList>
    </citation>
    <scope>NUCLEOTIDE SEQUENCE [LARGE SCALE GENOMIC DNA]</scope>
    <source>
        <strain evidence="2 3">EAF2021</strain>
    </source>
</reference>
<name>A0ABR2KYL1_9EUKA</name>
<dbReference type="EMBL" id="JAPFFF010000002">
    <property type="protein sequence ID" value="KAK8896219.1"/>
    <property type="molecule type" value="Genomic_DNA"/>
</dbReference>
<feature type="compositionally biased region" description="Polar residues" evidence="1">
    <location>
        <begin position="79"/>
        <end position="101"/>
    </location>
</feature>
<evidence type="ECO:0000256" key="1">
    <source>
        <dbReference type="SAM" id="MobiDB-lite"/>
    </source>
</evidence>
<accession>A0ABR2KYL1</accession>
<comment type="caution">
    <text evidence="2">The sequence shown here is derived from an EMBL/GenBank/DDBJ whole genome shotgun (WGS) entry which is preliminary data.</text>
</comment>
<feature type="region of interest" description="Disordered" evidence="1">
    <location>
        <begin position="1"/>
        <end position="20"/>
    </location>
</feature>
<dbReference type="Proteomes" id="UP001470230">
    <property type="component" value="Unassembled WGS sequence"/>
</dbReference>